<dbReference type="InterPro" id="IPR037523">
    <property type="entry name" value="VOC_core"/>
</dbReference>
<proteinExistence type="predicted"/>
<dbReference type="InterPro" id="IPR052164">
    <property type="entry name" value="Anthracycline_SecMetBiosynth"/>
</dbReference>
<feature type="domain" description="VOC" evidence="1">
    <location>
        <begin position="137"/>
        <end position="256"/>
    </location>
</feature>
<dbReference type="Gene3D" id="3.10.180.10">
    <property type="entry name" value="2,3-Dihydroxybiphenyl 1,2-Dioxygenase, domain 1"/>
    <property type="match status" value="2"/>
</dbReference>
<dbReference type="InterPro" id="IPR029068">
    <property type="entry name" value="Glyas_Bleomycin-R_OHBP_Dase"/>
</dbReference>
<gene>
    <name evidence="2" type="ORF">K7G82_07040</name>
</gene>
<protein>
    <submittedName>
        <fullName evidence="2">VOC family protein</fullName>
    </submittedName>
</protein>
<accession>A0ABS7PL56</accession>
<dbReference type="PROSITE" id="PS51819">
    <property type="entry name" value="VOC"/>
    <property type="match status" value="2"/>
</dbReference>
<dbReference type="PANTHER" id="PTHR33993">
    <property type="entry name" value="GLYOXALASE-RELATED"/>
    <property type="match status" value="1"/>
</dbReference>
<reference evidence="2 3" key="1">
    <citation type="submission" date="2021-08" db="EMBL/GenBank/DDBJ databases">
        <authorList>
            <person name="Tuo L."/>
        </authorList>
    </citation>
    <scope>NUCLEOTIDE SEQUENCE [LARGE SCALE GENOMIC DNA]</scope>
    <source>
        <strain evidence="2 3">JCM 31229</strain>
    </source>
</reference>
<dbReference type="InterPro" id="IPR004360">
    <property type="entry name" value="Glyas_Fos-R_dOase_dom"/>
</dbReference>
<dbReference type="PANTHER" id="PTHR33993:SF14">
    <property type="entry name" value="GB|AAF24581.1"/>
    <property type="match status" value="1"/>
</dbReference>
<dbReference type="EMBL" id="JAINVV010000004">
    <property type="protein sequence ID" value="MBY8822040.1"/>
    <property type="molecule type" value="Genomic_DNA"/>
</dbReference>
<dbReference type="Proteomes" id="UP000706039">
    <property type="component" value="Unassembled WGS sequence"/>
</dbReference>
<dbReference type="SUPFAM" id="SSF54593">
    <property type="entry name" value="Glyoxalase/Bleomycin resistance protein/Dihydroxybiphenyl dioxygenase"/>
    <property type="match status" value="2"/>
</dbReference>
<feature type="domain" description="VOC" evidence="1">
    <location>
        <begin position="7"/>
        <end position="124"/>
    </location>
</feature>
<name>A0ABS7PL56_9SPHN</name>
<dbReference type="RefSeq" id="WP_222989156.1">
    <property type="nucleotide sequence ID" value="NZ_JAINVV010000004.1"/>
</dbReference>
<evidence type="ECO:0000259" key="1">
    <source>
        <dbReference type="PROSITE" id="PS51819"/>
    </source>
</evidence>
<dbReference type="CDD" id="cd07247">
    <property type="entry name" value="SgaA_N_like"/>
    <property type="match status" value="2"/>
</dbReference>
<sequence>MANAHGEFIWYELMTPDPDASKIFYDSVVGWTIGDRPSQGMDYRMIAAADGFVGGVLALNADMVAGGAVPGWMGYFGVDDVDATVAAIVAAGGQIHLPASDIPDVGRIAMVSDPQGVAIYVMRGASDEASTAYGRHAMGHVSWNELQTTDDAAALAFYDTHFDIKKVGAMEMGEMGDYSFIANSEGGEAIGAVMKAMPGVRPGWGFYFRVPEIEAAKARIEQAGGTVTHGPMEVPGGEMVLNAIDPQGALFGLVAPGK</sequence>
<evidence type="ECO:0000313" key="3">
    <source>
        <dbReference type="Proteomes" id="UP000706039"/>
    </source>
</evidence>
<dbReference type="Pfam" id="PF00903">
    <property type="entry name" value="Glyoxalase"/>
    <property type="match status" value="2"/>
</dbReference>
<evidence type="ECO:0000313" key="2">
    <source>
        <dbReference type="EMBL" id="MBY8822040.1"/>
    </source>
</evidence>
<comment type="caution">
    <text evidence="2">The sequence shown here is derived from an EMBL/GenBank/DDBJ whole genome shotgun (WGS) entry which is preliminary data.</text>
</comment>
<organism evidence="2 3">
    <name type="scientific">Sphingomonas colocasiae</name>
    <dbReference type="NCBI Taxonomy" id="1848973"/>
    <lineage>
        <taxon>Bacteria</taxon>
        <taxon>Pseudomonadati</taxon>
        <taxon>Pseudomonadota</taxon>
        <taxon>Alphaproteobacteria</taxon>
        <taxon>Sphingomonadales</taxon>
        <taxon>Sphingomonadaceae</taxon>
        <taxon>Sphingomonas</taxon>
    </lineage>
</organism>
<keyword evidence="3" id="KW-1185">Reference proteome</keyword>